<gene>
    <name evidence="2" type="ORF">SAMN05421833_112105</name>
</gene>
<dbReference type="Gene3D" id="3.10.450.50">
    <property type="match status" value="1"/>
</dbReference>
<dbReference type="GO" id="GO:0030638">
    <property type="term" value="P:polyketide metabolic process"/>
    <property type="evidence" value="ECO:0007669"/>
    <property type="project" value="InterPro"/>
</dbReference>
<dbReference type="OrthoDB" id="3542814at2"/>
<keyword evidence="3" id="KW-1185">Reference proteome</keyword>
<dbReference type="InterPro" id="IPR032710">
    <property type="entry name" value="NTF2-like_dom_sf"/>
</dbReference>
<dbReference type="STRING" id="58117.SAMN05421833_112105"/>
<dbReference type="InterPro" id="IPR037401">
    <property type="entry name" value="SnoaL-like"/>
</dbReference>
<organism evidence="2 3">
    <name type="scientific">Microbispora rosea</name>
    <dbReference type="NCBI Taxonomy" id="58117"/>
    <lineage>
        <taxon>Bacteria</taxon>
        <taxon>Bacillati</taxon>
        <taxon>Actinomycetota</taxon>
        <taxon>Actinomycetes</taxon>
        <taxon>Streptosporangiales</taxon>
        <taxon>Streptosporangiaceae</taxon>
        <taxon>Microbispora</taxon>
    </lineage>
</organism>
<reference evidence="3" key="1">
    <citation type="submission" date="2017-01" db="EMBL/GenBank/DDBJ databases">
        <authorList>
            <person name="Varghese N."/>
            <person name="Submissions S."/>
        </authorList>
    </citation>
    <scope>NUCLEOTIDE SEQUENCE [LARGE SCALE GENOMIC DNA]</scope>
    <source>
        <strain evidence="3">ATCC 12950</strain>
    </source>
</reference>
<proteinExistence type="predicted"/>
<protein>
    <submittedName>
        <fullName evidence="2">Predicted ester cyclase</fullName>
    </submittedName>
</protein>
<evidence type="ECO:0000313" key="3">
    <source>
        <dbReference type="Proteomes" id="UP000186096"/>
    </source>
</evidence>
<sequence length="143" mass="15929">MSDVVDRMLAAMNAHDLDAVLRCFAPGAVVVGPEMEAGDPEEIGSYILQMWEGFPDLRFTLWGKVSHGDALATEMQAAGTHRGPYLIADGQVLPPTGRFTSVRSSWFWHLADDLVVSQRYYYDQLELYTQLGLRMPLSFDTTG</sequence>
<feature type="domain" description="SnoaL-like" evidence="1">
    <location>
        <begin position="5"/>
        <end position="117"/>
    </location>
</feature>
<dbReference type="Proteomes" id="UP000186096">
    <property type="component" value="Unassembled WGS sequence"/>
</dbReference>
<name>A0A1N7CNJ8_9ACTN</name>
<accession>A0A1N7CNJ8</accession>
<dbReference type="Pfam" id="PF12680">
    <property type="entry name" value="SnoaL_2"/>
    <property type="match status" value="1"/>
</dbReference>
<dbReference type="EMBL" id="FTNI01000012">
    <property type="protein sequence ID" value="SIR65209.1"/>
    <property type="molecule type" value="Genomic_DNA"/>
</dbReference>
<evidence type="ECO:0000259" key="1">
    <source>
        <dbReference type="Pfam" id="PF12680"/>
    </source>
</evidence>
<dbReference type="AlphaFoldDB" id="A0A1N7CNJ8"/>
<evidence type="ECO:0000313" key="2">
    <source>
        <dbReference type="EMBL" id="SIR65209.1"/>
    </source>
</evidence>
<dbReference type="SUPFAM" id="SSF54427">
    <property type="entry name" value="NTF2-like"/>
    <property type="match status" value="1"/>
</dbReference>
<dbReference type="RefSeq" id="WP_076436163.1">
    <property type="nucleotide sequence ID" value="NZ_CP192071.1"/>
</dbReference>